<evidence type="ECO:0000259" key="7">
    <source>
        <dbReference type="Pfam" id="PF11970"/>
    </source>
</evidence>
<evidence type="ECO:0000256" key="2">
    <source>
        <dbReference type="ARBA" id="ARBA00022692"/>
    </source>
</evidence>
<accession>G4T7H7</accession>
<evidence type="ECO:0000313" key="8">
    <source>
        <dbReference type="EMBL" id="CCA67254.1"/>
    </source>
</evidence>
<evidence type="ECO:0000256" key="3">
    <source>
        <dbReference type="ARBA" id="ARBA00022989"/>
    </source>
</evidence>
<dbReference type="Pfam" id="PF11970">
    <property type="entry name" value="GPR_Gpa2_C"/>
    <property type="match status" value="1"/>
</dbReference>
<dbReference type="eggNOG" id="ENOG502RYZC">
    <property type="taxonomic scope" value="Eukaryota"/>
</dbReference>
<reference evidence="8 9" key="1">
    <citation type="journal article" date="2011" name="PLoS Pathog.">
        <title>Endophytic Life Strategies Decoded by Genome and Transcriptome Analyses of the Mutualistic Root Symbiont Piriformospora indica.</title>
        <authorList>
            <person name="Zuccaro A."/>
            <person name="Lahrmann U."/>
            <person name="Guldener U."/>
            <person name="Langen G."/>
            <person name="Pfiffi S."/>
            <person name="Biedenkopf D."/>
            <person name="Wong P."/>
            <person name="Samans B."/>
            <person name="Grimm C."/>
            <person name="Basiewicz M."/>
            <person name="Murat C."/>
            <person name="Martin F."/>
            <person name="Kogel K.H."/>
        </authorList>
    </citation>
    <scope>NUCLEOTIDE SEQUENCE [LARGE SCALE GENOMIC DNA]</scope>
    <source>
        <strain evidence="8 9">DSM 11827</strain>
    </source>
</reference>
<dbReference type="GO" id="GO:0004930">
    <property type="term" value="F:G protein-coupled receptor activity"/>
    <property type="evidence" value="ECO:0007669"/>
    <property type="project" value="TreeGrafter"/>
</dbReference>
<evidence type="ECO:0000256" key="4">
    <source>
        <dbReference type="ARBA" id="ARBA00023136"/>
    </source>
</evidence>
<feature type="region of interest" description="Disordered" evidence="5">
    <location>
        <begin position="372"/>
        <end position="406"/>
    </location>
</feature>
<feature type="transmembrane region" description="Helical" evidence="6">
    <location>
        <begin position="128"/>
        <end position="151"/>
    </location>
</feature>
<dbReference type="PANTHER" id="PTHR23112">
    <property type="entry name" value="G PROTEIN-COUPLED RECEPTOR 157-RELATED"/>
    <property type="match status" value="1"/>
</dbReference>
<protein>
    <recommendedName>
        <fullName evidence="7">G protein-coupled receptor GPR1/2/3 C-terminal domain-containing protein</fullName>
    </recommendedName>
</protein>
<dbReference type="InParanoid" id="G4T7H7"/>
<dbReference type="Proteomes" id="UP000007148">
    <property type="component" value="Unassembled WGS sequence"/>
</dbReference>
<dbReference type="HOGENOM" id="CLU_511008_0_0_1"/>
<dbReference type="EMBL" id="CAFZ01000011">
    <property type="protein sequence ID" value="CCA67254.1"/>
    <property type="molecule type" value="Genomic_DNA"/>
</dbReference>
<feature type="transmembrane region" description="Helical" evidence="6">
    <location>
        <begin position="261"/>
        <end position="280"/>
    </location>
</feature>
<comment type="caution">
    <text evidence="8">The sequence shown here is derived from an EMBL/GenBank/DDBJ whole genome shotgun (WGS) entry which is preliminary data.</text>
</comment>
<dbReference type="SUPFAM" id="SSF81321">
    <property type="entry name" value="Family A G protein-coupled receptor-like"/>
    <property type="match status" value="1"/>
</dbReference>
<keyword evidence="4 6" id="KW-0472">Membrane</keyword>
<feature type="transmembrane region" description="Helical" evidence="6">
    <location>
        <begin position="99"/>
        <end position="121"/>
    </location>
</feature>
<dbReference type="OrthoDB" id="100006at2759"/>
<dbReference type="AlphaFoldDB" id="G4T7H7"/>
<dbReference type="GO" id="GO:0005886">
    <property type="term" value="C:plasma membrane"/>
    <property type="evidence" value="ECO:0007669"/>
    <property type="project" value="TreeGrafter"/>
</dbReference>
<gene>
    <name evidence="8" type="ORF">PIIN_01087</name>
</gene>
<sequence>MFEAYTHSQVIGVGFLVAAGALSLLSAGSLFVFIVIKAVKTKDATDANFFRTPLAAYFGCLLFSDMIEGVASILNVSWVVHRGVKEGTLCTAQAALKQFGHLGTAMWSLIIACHTFLLLFYGKRFGRWVLYITLAGVWLFVVLLVLLGPLASAKAERGPFWGITGSWCWIEETYPIERHLLQYDYMFISAFGSLILYSLVILRLRGNILVVGWRFFFRRCSTSKPDMDSPPEYQAGVDSNSLLFCNPGQPSPQVLRVARHMMLYPLAYTILVTPVATTRFMSFSGRRVSAEVIIAAATLLMLNGFVDTVLFLATRRVVVSNVLSSIRLPSFRRQSITGDNLGAELRSKRASKHPVVLHSTGEGPHIFVNVERETDGDVPKSPASSYSPQRRSSQLHRQHRSFGPYDMLTTSLDEGLSTKKRASSVSPPLIRIPAKRGVTWDNEPASEVRPGTASTTIGEEAEKHAVQDPQYPPPAVFAENASQSRRPEIHLTLPPLNTSSPINSQSERYNDRVYDHPYASPVVRSVYPGRYDS</sequence>
<feature type="compositionally biased region" description="Polar residues" evidence="5">
    <location>
        <begin position="495"/>
        <end position="507"/>
    </location>
</feature>
<evidence type="ECO:0000256" key="1">
    <source>
        <dbReference type="ARBA" id="ARBA00004141"/>
    </source>
</evidence>
<feature type="transmembrane region" description="Helical" evidence="6">
    <location>
        <begin position="56"/>
        <end position="79"/>
    </location>
</feature>
<feature type="domain" description="G protein-coupled receptor GPR1/2/3 C-terminal" evidence="7">
    <location>
        <begin position="253"/>
        <end position="316"/>
    </location>
</feature>
<name>G4T7H7_SERID</name>
<keyword evidence="9" id="KW-1185">Reference proteome</keyword>
<feature type="region of interest" description="Disordered" evidence="5">
    <location>
        <begin position="481"/>
        <end position="515"/>
    </location>
</feature>
<comment type="subcellular location">
    <subcellularLocation>
        <location evidence="1">Membrane</location>
        <topology evidence="1">Multi-pass membrane protein</topology>
    </subcellularLocation>
</comment>
<dbReference type="InterPro" id="IPR022596">
    <property type="entry name" value="GPR1/2/3_C"/>
</dbReference>
<evidence type="ECO:0000313" key="9">
    <source>
        <dbReference type="Proteomes" id="UP000007148"/>
    </source>
</evidence>
<keyword evidence="3 6" id="KW-1133">Transmembrane helix</keyword>
<dbReference type="PANTHER" id="PTHR23112:SF37">
    <property type="entry name" value="G PROTEIN-COUPLED RECEPTOR GPR1"/>
    <property type="match status" value="1"/>
</dbReference>
<feature type="transmembrane region" description="Helical" evidence="6">
    <location>
        <begin position="292"/>
        <end position="313"/>
    </location>
</feature>
<proteinExistence type="predicted"/>
<feature type="transmembrane region" description="Helical" evidence="6">
    <location>
        <begin position="185"/>
        <end position="204"/>
    </location>
</feature>
<dbReference type="Gene3D" id="1.20.1070.10">
    <property type="entry name" value="Rhodopsin 7-helix transmembrane proteins"/>
    <property type="match status" value="1"/>
</dbReference>
<dbReference type="GO" id="GO:0007189">
    <property type="term" value="P:adenylate cyclase-activating G protein-coupled receptor signaling pathway"/>
    <property type="evidence" value="ECO:0007669"/>
    <property type="project" value="TreeGrafter"/>
</dbReference>
<evidence type="ECO:0000256" key="6">
    <source>
        <dbReference type="SAM" id="Phobius"/>
    </source>
</evidence>
<evidence type="ECO:0000256" key="5">
    <source>
        <dbReference type="SAM" id="MobiDB-lite"/>
    </source>
</evidence>
<organism evidence="8 9">
    <name type="scientific">Serendipita indica (strain DSM 11827)</name>
    <name type="common">Root endophyte fungus</name>
    <name type="synonym">Piriformospora indica</name>
    <dbReference type="NCBI Taxonomy" id="1109443"/>
    <lineage>
        <taxon>Eukaryota</taxon>
        <taxon>Fungi</taxon>
        <taxon>Dikarya</taxon>
        <taxon>Basidiomycota</taxon>
        <taxon>Agaricomycotina</taxon>
        <taxon>Agaricomycetes</taxon>
        <taxon>Sebacinales</taxon>
        <taxon>Serendipitaceae</taxon>
        <taxon>Serendipita</taxon>
    </lineage>
</organism>
<keyword evidence="2 6" id="KW-0812">Transmembrane</keyword>
<feature type="transmembrane region" description="Helical" evidence="6">
    <location>
        <begin position="12"/>
        <end position="36"/>
    </location>
</feature>